<feature type="compositionally biased region" description="Polar residues" evidence="1">
    <location>
        <begin position="431"/>
        <end position="450"/>
    </location>
</feature>
<protein>
    <submittedName>
        <fullName evidence="2">Uncharacterized protein</fullName>
    </submittedName>
</protein>
<evidence type="ECO:0000256" key="1">
    <source>
        <dbReference type="SAM" id="MobiDB-lite"/>
    </source>
</evidence>
<feature type="region of interest" description="Disordered" evidence="1">
    <location>
        <begin position="340"/>
        <end position="363"/>
    </location>
</feature>
<dbReference type="AlphaFoldDB" id="A0AAE0PI30"/>
<feature type="compositionally biased region" description="Low complexity" evidence="1">
    <location>
        <begin position="407"/>
        <end position="423"/>
    </location>
</feature>
<dbReference type="EMBL" id="JAUTDP010000004">
    <property type="protein sequence ID" value="KAK3399915.1"/>
    <property type="molecule type" value="Genomic_DNA"/>
</dbReference>
<feature type="compositionally biased region" description="Polar residues" evidence="1">
    <location>
        <begin position="389"/>
        <end position="398"/>
    </location>
</feature>
<dbReference type="Proteomes" id="UP001281003">
    <property type="component" value="Unassembled WGS sequence"/>
</dbReference>
<evidence type="ECO:0000313" key="2">
    <source>
        <dbReference type="EMBL" id="KAK3399915.1"/>
    </source>
</evidence>
<keyword evidence="3" id="KW-1185">Reference proteome</keyword>
<name>A0AAE0PI30_SORBR</name>
<organism evidence="2 3">
    <name type="scientific">Sordaria brevicollis</name>
    <dbReference type="NCBI Taxonomy" id="83679"/>
    <lineage>
        <taxon>Eukaryota</taxon>
        <taxon>Fungi</taxon>
        <taxon>Dikarya</taxon>
        <taxon>Ascomycota</taxon>
        <taxon>Pezizomycotina</taxon>
        <taxon>Sordariomycetes</taxon>
        <taxon>Sordariomycetidae</taxon>
        <taxon>Sordariales</taxon>
        <taxon>Sordariaceae</taxon>
        <taxon>Sordaria</taxon>
    </lineage>
</organism>
<proteinExistence type="predicted"/>
<accession>A0AAE0PI30</accession>
<feature type="region of interest" description="Disordered" evidence="1">
    <location>
        <begin position="565"/>
        <end position="587"/>
    </location>
</feature>
<reference evidence="2" key="1">
    <citation type="journal article" date="2023" name="Mol. Phylogenet. Evol.">
        <title>Genome-scale phylogeny and comparative genomics of the fungal order Sordariales.</title>
        <authorList>
            <person name="Hensen N."/>
            <person name="Bonometti L."/>
            <person name="Westerberg I."/>
            <person name="Brannstrom I.O."/>
            <person name="Guillou S."/>
            <person name="Cros-Aarteil S."/>
            <person name="Calhoun S."/>
            <person name="Haridas S."/>
            <person name="Kuo A."/>
            <person name="Mondo S."/>
            <person name="Pangilinan J."/>
            <person name="Riley R."/>
            <person name="LaButti K."/>
            <person name="Andreopoulos B."/>
            <person name="Lipzen A."/>
            <person name="Chen C."/>
            <person name="Yan M."/>
            <person name="Daum C."/>
            <person name="Ng V."/>
            <person name="Clum A."/>
            <person name="Steindorff A."/>
            <person name="Ohm R.A."/>
            <person name="Martin F."/>
            <person name="Silar P."/>
            <person name="Natvig D.O."/>
            <person name="Lalanne C."/>
            <person name="Gautier V."/>
            <person name="Ament-Velasquez S.L."/>
            <person name="Kruys A."/>
            <person name="Hutchinson M.I."/>
            <person name="Powell A.J."/>
            <person name="Barry K."/>
            <person name="Miller A.N."/>
            <person name="Grigoriev I.V."/>
            <person name="Debuchy R."/>
            <person name="Gladieux P."/>
            <person name="Hiltunen Thoren M."/>
            <person name="Johannesson H."/>
        </authorList>
    </citation>
    <scope>NUCLEOTIDE SEQUENCE</scope>
    <source>
        <strain evidence="2">FGSC 1904</strain>
    </source>
</reference>
<evidence type="ECO:0000313" key="3">
    <source>
        <dbReference type="Proteomes" id="UP001281003"/>
    </source>
</evidence>
<gene>
    <name evidence="2" type="ORF">B0T20DRAFT_350909</name>
</gene>
<feature type="region of interest" description="Disordered" evidence="1">
    <location>
        <begin position="388"/>
        <end position="452"/>
    </location>
</feature>
<reference evidence="2" key="2">
    <citation type="submission" date="2023-07" db="EMBL/GenBank/DDBJ databases">
        <authorList>
            <consortium name="Lawrence Berkeley National Laboratory"/>
            <person name="Haridas S."/>
            <person name="Hensen N."/>
            <person name="Bonometti L."/>
            <person name="Westerberg I."/>
            <person name="Brannstrom I.O."/>
            <person name="Guillou S."/>
            <person name="Cros-Aarteil S."/>
            <person name="Calhoun S."/>
            <person name="Kuo A."/>
            <person name="Mondo S."/>
            <person name="Pangilinan J."/>
            <person name="Riley R."/>
            <person name="LaButti K."/>
            <person name="Andreopoulos B."/>
            <person name="Lipzen A."/>
            <person name="Chen C."/>
            <person name="Yanf M."/>
            <person name="Daum C."/>
            <person name="Ng V."/>
            <person name="Clum A."/>
            <person name="Steindorff A."/>
            <person name="Ohm R."/>
            <person name="Martin F."/>
            <person name="Silar P."/>
            <person name="Natvig D."/>
            <person name="Lalanne C."/>
            <person name="Gautier V."/>
            <person name="Ament-velasquez S.L."/>
            <person name="Kruys A."/>
            <person name="Hutchinson M.I."/>
            <person name="Powell A.J."/>
            <person name="Barry K."/>
            <person name="Miller A.N."/>
            <person name="Grigoriev I.V."/>
            <person name="Debuchy R."/>
            <person name="Gladieux P."/>
            <person name="Thoren M.H."/>
            <person name="Johannesson H."/>
        </authorList>
    </citation>
    <scope>NUCLEOTIDE SEQUENCE</scope>
    <source>
        <strain evidence="2">FGSC 1904</strain>
    </source>
</reference>
<sequence length="665" mass="74733">MALDKTIELTKSDDQSITVTSGTDTFTITFFEVPRVSDNAERRFQRVRKPLANDNESQEDSPGSFFPFKIYGPPTGDGVKEGKKQNGSHFLAIKDDKAFAIRMTGDSKESAFKVKVWIGGVNVLQHTTHGKNTQDYFVVSEQKWVWGKQVGKDTARQFRVFRSGRERLSLRYQLQKNNIKKEVEVEITSRRIAHPHLHPDYFYRPHVPCRMTLGDADEDSSPVYGSCTLPPPPPPTTFHELPSDNRVSPTIVEQGIPARPLPCYQPQQYQFAPAVTGNSCRLYEVIDEPPSIDFPELHHIMEYPHHTAAIRYDPQEDEVVYPACNIEVSSYSPTDFIETCQSRDDSPSIPPPQQAGSQYPDLVDPDLITNISYDYEAPLPQEIEDLLNMPSTRPSNLGDTLPCLPESAAASPRSSSLDVALPPAVVPLPPSTTTISQEPPPTSNQESIHSSPEEDMLTHQMVVGTGGLIEQIVHADKHPEWIDDCTVTIKFKIVDPEYLETEAGVKNLGTTGGNFGEAPNPPERLFRKHAPVVEDPDGLRRDIRSPMEMETEMSAFGVEEPLKTKLPADSGVGLTGERAEGDGEEEGEVTQDFQSLTKEADNQPRGVFNDFRMRKERRKQEKLGGVRIQMIRKQKEKHREPKGQERKSRWRTFVDALRRVLTLGR</sequence>
<comment type="caution">
    <text evidence="2">The sequence shown here is derived from an EMBL/GenBank/DDBJ whole genome shotgun (WGS) entry which is preliminary data.</text>
</comment>